<organism evidence="1">
    <name type="scientific">Amphimedon queenslandica</name>
    <name type="common">Sponge</name>
    <dbReference type="NCBI Taxonomy" id="400682"/>
    <lineage>
        <taxon>Eukaryota</taxon>
        <taxon>Metazoa</taxon>
        <taxon>Porifera</taxon>
        <taxon>Demospongiae</taxon>
        <taxon>Heteroscleromorpha</taxon>
        <taxon>Haplosclerida</taxon>
        <taxon>Niphatidae</taxon>
        <taxon>Amphimedon</taxon>
    </lineage>
</organism>
<dbReference type="EnsemblMetazoa" id="Aqu2.1.14227_001">
    <property type="protein sequence ID" value="Aqu2.1.14227_001"/>
    <property type="gene ID" value="Aqu2.1.14227"/>
</dbReference>
<protein>
    <submittedName>
        <fullName evidence="1">Uncharacterized protein</fullName>
    </submittedName>
</protein>
<dbReference type="AlphaFoldDB" id="A0A1X7THW3"/>
<sequence>MAAIRREVVLAEGGNILEILQEEFKKITPNVKFFSDSSNDDARLWNFLPL</sequence>
<proteinExistence type="predicted"/>
<accession>A0A1X7THW3</accession>
<reference evidence="1" key="1">
    <citation type="submission" date="2017-05" db="UniProtKB">
        <authorList>
            <consortium name="EnsemblMetazoa"/>
        </authorList>
    </citation>
    <scope>IDENTIFICATION</scope>
</reference>
<dbReference type="InParanoid" id="A0A1X7THW3"/>
<name>A0A1X7THW3_AMPQE</name>
<evidence type="ECO:0000313" key="1">
    <source>
        <dbReference type="EnsemblMetazoa" id="Aqu2.1.14227_001"/>
    </source>
</evidence>